<dbReference type="InterPro" id="IPR032076">
    <property type="entry name" value="TTC5_OB"/>
</dbReference>
<protein>
    <recommendedName>
        <fullName evidence="1">Tetratricopeptide repeat protein 5 OB fold domain-containing protein</fullName>
    </recommendedName>
</protein>
<dbReference type="Gene3D" id="1.25.40.10">
    <property type="entry name" value="Tetratricopeptide repeat domain"/>
    <property type="match status" value="1"/>
</dbReference>
<name>W1PFX3_AMBTC</name>
<dbReference type="OMA" id="DECKGYE"/>
<evidence type="ECO:0000313" key="3">
    <source>
        <dbReference type="Proteomes" id="UP000017836"/>
    </source>
</evidence>
<reference evidence="3" key="1">
    <citation type="journal article" date="2013" name="Science">
        <title>The Amborella genome and the evolution of flowering plants.</title>
        <authorList>
            <consortium name="Amborella Genome Project"/>
        </authorList>
    </citation>
    <scope>NUCLEOTIDE SEQUENCE [LARGE SCALE GENOMIC DNA]</scope>
</reference>
<dbReference type="Gramene" id="ERN05980">
    <property type="protein sequence ID" value="ERN05980"/>
    <property type="gene ID" value="AMTR_s00143p00029240"/>
</dbReference>
<dbReference type="Proteomes" id="UP000017836">
    <property type="component" value="Unassembled WGS sequence"/>
</dbReference>
<keyword evidence="3" id="KW-1185">Reference proteome</keyword>
<dbReference type="InterPro" id="IPR011990">
    <property type="entry name" value="TPR-like_helical_dom_sf"/>
</dbReference>
<evidence type="ECO:0000259" key="1">
    <source>
        <dbReference type="Pfam" id="PF16669"/>
    </source>
</evidence>
<dbReference type="SUPFAM" id="SSF48452">
    <property type="entry name" value="TPR-like"/>
    <property type="match status" value="1"/>
</dbReference>
<dbReference type="eggNOG" id="ENOG502QQ6C">
    <property type="taxonomic scope" value="Eukaryota"/>
</dbReference>
<gene>
    <name evidence="2" type="ORF">AMTR_s00143p00029240</name>
</gene>
<sequence>MATDPGSMAPDVDKSDPMVTKLLESVDNLYLTRDKFFPVDPMERSERLQREVDEVLKLLSSTLPPEKRVSSLERATYEYLRGKILDVFPEHCKEAEDHLSKAIKLNPFIQDAWLCLGNCLWKKGELAAAKNCLLLALNKGREKRILCLLSMLERKIAEGTENPLELVEESIGHAKEAVMLDIKDGSSWHTLGNSYFVSFFVGGTQDEEKLKHALKAYANAEKDESMKTNSDLHFNKAILDQFMEKYDAALSGFEAAALQNPSLNADKNIEKIIKVLDKLNDSVTNQGHLKPHRIASMVEALRKTTVNIPYTMATLNLLRDGKNNGMAVLGKVMVFIRLPFTSLPYFLLCDSDGTFFILSLYALSSNGVKNGDTVTLLNPNCRVIDFSWKGKFAILLVSNAKQEYRFKSIRVDRLGNILVNGSPPHSDHVRPMAIHTKHIA</sequence>
<feature type="domain" description="Tetratricopeptide repeat protein 5 OB fold" evidence="1">
    <location>
        <begin position="310"/>
        <end position="432"/>
    </location>
</feature>
<proteinExistence type="predicted"/>
<organism evidence="2 3">
    <name type="scientific">Amborella trichopoda</name>
    <dbReference type="NCBI Taxonomy" id="13333"/>
    <lineage>
        <taxon>Eukaryota</taxon>
        <taxon>Viridiplantae</taxon>
        <taxon>Streptophyta</taxon>
        <taxon>Embryophyta</taxon>
        <taxon>Tracheophyta</taxon>
        <taxon>Spermatophyta</taxon>
        <taxon>Magnoliopsida</taxon>
        <taxon>Amborellales</taxon>
        <taxon>Amborellaceae</taxon>
        <taxon>Amborella</taxon>
    </lineage>
</organism>
<evidence type="ECO:0000313" key="2">
    <source>
        <dbReference type="EMBL" id="ERN05980.1"/>
    </source>
</evidence>
<dbReference type="PANTHER" id="PTHR26312">
    <property type="entry name" value="TETRATRICOPEPTIDE REPEAT PROTEIN 5"/>
    <property type="match status" value="1"/>
</dbReference>
<dbReference type="PANTHER" id="PTHR26312:SF194">
    <property type="entry name" value="OS01G0506200 PROTEIN"/>
    <property type="match status" value="1"/>
</dbReference>
<dbReference type="Gene3D" id="2.40.50.550">
    <property type="match status" value="1"/>
</dbReference>
<dbReference type="InterPro" id="IPR038645">
    <property type="entry name" value="TTC5_OB_sf"/>
</dbReference>
<dbReference type="Pfam" id="PF16669">
    <property type="entry name" value="TTC5_OB"/>
    <property type="match status" value="1"/>
</dbReference>
<dbReference type="AlphaFoldDB" id="W1PFX3"/>
<accession>W1PFX3</accession>
<dbReference type="STRING" id="13333.W1PFX3"/>
<dbReference type="EMBL" id="KI393946">
    <property type="protein sequence ID" value="ERN05980.1"/>
    <property type="molecule type" value="Genomic_DNA"/>
</dbReference>
<dbReference type="HOGENOM" id="CLU_026886_2_0_1"/>